<dbReference type="PANTHER" id="PTHR47506:SF3">
    <property type="entry name" value="HTH-TYPE TRANSCRIPTIONAL REGULATOR LMRA"/>
    <property type="match status" value="1"/>
</dbReference>
<dbReference type="InterPro" id="IPR009057">
    <property type="entry name" value="Homeodomain-like_sf"/>
</dbReference>
<dbReference type="InterPro" id="IPR001647">
    <property type="entry name" value="HTH_TetR"/>
</dbReference>
<evidence type="ECO:0000313" key="8">
    <source>
        <dbReference type="Proteomes" id="UP001501442"/>
    </source>
</evidence>
<dbReference type="EMBL" id="BAABHK010000005">
    <property type="protein sequence ID" value="GAA4627158.1"/>
    <property type="molecule type" value="Genomic_DNA"/>
</dbReference>
<sequence>MEVNGHIDRQFLEGGAEREVAAEDGEPESRDGHSIAIRHGRDSTDRYCDSTSRYSSVAGAATLGNVMTDALSPSQQATRAKILDTAARLFYDRGVHAVGVNEIVAEAKASKLSLYRYFPSKEQLVAAMLTEHSDRIHDWLVRKTADAPAGPERVLSVFDLLIDWFAQPGYQGCTVVNTVTDTRADPAIAAIARRHLARYRHLLEGRIQEAGLADAPRLARQLLLLIEGASVVVSIDGTTDAGADARAAAERLLAAARQGGHPTVQAAG</sequence>
<proteinExistence type="predicted"/>
<keyword evidence="1" id="KW-0805">Transcription regulation</keyword>
<gene>
    <name evidence="7" type="ORF">GCM10023196_038260</name>
</gene>
<feature type="DNA-binding region" description="H-T-H motif" evidence="4">
    <location>
        <begin position="99"/>
        <end position="118"/>
    </location>
</feature>
<dbReference type="PANTHER" id="PTHR47506">
    <property type="entry name" value="TRANSCRIPTIONAL REGULATORY PROTEIN"/>
    <property type="match status" value="1"/>
</dbReference>
<feature type="domain" description="HTH tetR-type" evidence="6">
    <location>
        <begin position="76"/>
        <end position="136"/>
    </location>
</feature>
<evidence type="ECO:0000313" key="7">
    <source>
        <dbReference type="EMBL" id="GAA4627158.1"/>
    </source>
</evidence>
<evidence type="ECO:0000256" key="3">
    <source>
        <dbReference type="ARBA" id="ARBA00023163"/>
    </source>
</evidence>
<dbReference type="PRINTS" id="PR00455">
    <property type="entry name" value="HTHTETR"/>
</dbReference>
<reference evidence="8" key="1">
    <citation type="journal article" date="2019" name="Int. J. Syst. Evol. Microbiol.">
        <title>The Global Catalogue of Microorganisms (GCM) 10K type strain sequencing project: providing services to taxonomists for standard genome sequencing and annotation.</title>
        <authorList>
            <consortium name="The Broad Institute Genomics Platform"/>
            <consortium name="The Broad Institute Genome Sequencing Center for Infectious Disease"/>
            <person name="Wu L."/>
            <person name="Ma J."/>
        </authorList>
    </citation>
    <scope>NUCLEOTIDE SEQUENCE [LARGE SCALE GENOMIC DNA]</scope>
    <source>
        <strain evidence="8">JCM 17939</strain>
    </source>
</reference>
<feature type="region of interest" description="Disordered" evidence="5">
    <location>
        <begin position="1"/>
        <end position="33"/>
    </location>
</feature>
<accession>A0ABP8U9V1</accession>
<evidence type="ECO:0000256" key="5">
    <source>
        <dbReference type="SAM" id="MobiDB-lite"/>
    </source>
</evidence>
<dbReference type="SUPFAM" id="SSF48498">
    <property type="entry name" value="Tetracyclin repressor-like, C-terminal domain"/>
    <property type="match status" value="1"/>
</dbReference>
<protein>
    <recommendedName>
        <fullName evidence="6">HTH tetR-type domain-containing protein</fullName>
    </recommendedName>
</protein>
<name>A0ABP8U9V1_9ACTN</name>
<dbReference type="Proteomes" id="UP001501442">
    <property type="component" value="Unassembled WGS sequence"/>
</dbReference>
<evidence type="ECO:0000256" key="2">
    <source>
        <dbReference type="ARBA" id="ARBA00023125"/>
    </source>
</evidence>
<dbReference type="Pfam" id="PF00440">
    <property type="entry name" value="TetR_N"/>
    <property type="match status" value="1"/>
</dbReference>
<evidence type="ECO:0000256" key="1">
    <source>
        <dbReference type="ARBA" id="ARBA00023015"/>
    </source>
</evidence>
<dbReference type="InterPro" id="IPR036271">
    <property type="entry name" value="Tet_transcr_reg_TetR-rel_C_sf"/>
</dbReference>
<dbReference type="Gene3D" id="1.10.357.10">
    <property type="entry name" value="Tetracycline Repressor, domain 2"/>
    <property type="match status" value="1"/>
</dbReference>
<keyword evidence="2 4" id="KW-0238">DNA-binding</keyword>
<dbReference type="SUPFAM" id="SSF46689">
    <property type="entry name" value="Homeodomain-like"/>
    <property type="match status" value="1"/>
</dbReference>
<keyword evidence="8" id="KW-1185">Reference proteome</keyword>
<keyword evidence="3" id="KW-0804">Transcription</keyword>
<organism evidence="7 8">
    <name type="scientific">Actinoallomurus vinaceus</name>
    <dbReference type="NCBI Taxonomy" id="1080074"/>
    <lineage>
        <taxon>Bacteria</taxon>
        <taxon>Bacillati</taxon>
        <taxon>Actinomycetota</taxon>
        <taxon>Actinomycetes</taxon>
        <taxon>Streptosporangiales</taxon>
        <taxon>Thermomonosporaceae</taxon>
        <taxon>Actinoallomurus</taxon>
    </lineage>
</organism>
<evidence type="ECO:0000256" key="4">
    <source>
        <dbReference type="PROSITE-ProRule" id="PRU00335"/>
    </source>
</evidence>
<dbReference type="PROSITE" id="PS50977">
    <property type="entry name" value="HTH_TETR_2"/>
    <property type="match status" value="1"/>
</dbReference>
<evidence type="ECO:0000259" key="6">
    <source>
        <dbReference type="PROSITE" id="PS50977"/>
    </source>
</evidence>
<comment type="caution">
    <text evidence="7">The sequence shown here is derived from an EMBL/GenBank/DDBJ whole genome shotgun (WGS) entry which is preliminary data.</text>
</comment>